<proteinExistence type="predicted"/>
<dbReference type="Gene3D" id="3.90.1150.10">
    <property type="entry name" value="Aspartate Aminotransferase, domain 1"/>
    <property type="match status" value="1"/>
</dbReference>
<reference evidence="1" key="1">
    <citation type="journal article" date="2014" name="Front. Microbiol.">
        <title>High frequency of phylogenetically diverse reductive dehalogenase-homologous genes in deep subseafloor sedimentary metagenomes.</title>
        <authorList>
            <person name="Kawai M."/>
            <person name="Futagami T."/>
            <person name="Toyoda A."/>
            <person name="Takaki Y."/>
            <person name="Nishi S."/>
            <person name="Hori S."/>
            <person name="Arai W."/>
            <person name="Tsubouchi T."/>
            <person name="Morono Y."/>
            <person name="Uchiyama I."/>
            <person name="Ito T."/>
            <person name="Fujiyama A."/>
            <person name="Inagaki F."/>
            <person name="Takami H."/>
        </authorList>
    </citation>
    <scope>NUCLEOTIDE SEQUENCE</scope>
    <source>
        <strain evidence="1">Expedition CK06-06</strain>
    </source>
</reference>
<dbReference type="Pfam" id="PF01041">
    <property type="entry name" value="DegT_DnrJ_EryC1"/>
    <property type="match status" value="1"/>
</dbReference>
<evidence type="ECO:0000313" key="1">
    <source>
        <dbReference type="EMBL" id="GAG15973.1"/>
    </source>
</evidence>
<comment type="caution">
    <text evidence="1">The sequence shown here is derived from an EMBL/GenBank/DDBJ whole genome shotgun (WGS) entry which is preliminary data.</text>
</comment>
<dbReference type="SUPFAM" id="SSF53383">
    <property type="entry name" value="PLP-dependent transferases"/>
    <property type="match status" value="1"/>
</dbReference>
<organism evidence="1">
    <name type="scientific">marine sediment metagenome</name>
    <dbReference type="NCBI Taxonomy" id="412755"/>
    <lineage>
        <taxon>unclassified sequences</taxon>
        <taxon>metagenomes</taxon>
        <taxon>ecological metagenomes</taxon>
    </lineage>
</organism>
<dbReference type="EMBL" id="BARS01033870">
    <property type="protein sequence ID" value="GAG15973.1"/>
    <property type="molecule type" value="Genomic_DNA"/>
</dbReference>
<sequence length="72" mass="8724">EMLLLIYGWIENIKLFLVINQQSSNQKLAYKKDLCPKAEDFYEREINIPMYFSLTKKEQNFIIKSILEFFKI</sequence>
<dbReference type="InterPro" id="IPR015422">
    <property type="entry name" value="PyrdxlP-dep_Trfase_small"/>
</dbReference>
<name>X0VU68_9ZZZZ</name>
<dbReference type="InterPro" id="IPR000653">
    <property type="entry name" value="DegT/StrS_aminotransferase"/>
</dbReference>
<feature type="non-terminal residue" evidence="1">
    <location>
        <position position="1"/>
    </location>
</feature>
<accession>X0VU68</accession>
<dbReference type="AlphaFoldDB" id="X0VU68"/>
<dbReference type="InterPro" id="IPR015424">
    <property type="entry name" value="PyrdxlP-dep_Trfase"/>
</dbReference>
<gene>
    <name evidence="1" type="ORF">S01H1_52407</name>
</gene>
<protein>
    <submittedName>
        <fullName evidence="1">Uncharacterized protein</fullName>
    </submittedName>
</protein>